<protein>
    <submittedName>
        <fullName evidence="1">Uncharacterized protein</fullName>
    </submittedName>
</protein>
<reference evidence="1 2" key="1">
    <citation type="submission" date="2018-03" db="EMBL/GenBank/DDBJ databases">
        <title>Whole genome sequencing of Histamine producing bacteria.</title>
        <authorList>
            <person name="Butler K."/>
        </authorList>
    </citation>
    <scope>NUCLEOTIDE SEQUENCE [LARGE SCALE GENOMIC DNA]</scope>
    <source>
        <strain evidence="1 2">ATCC 19614</strain>
    </source>
</reference>
<comment type="caution">
    <text evidence="1">The sequence shown here is derived from an EMBL/GenBank/DDBJ whole genome shotgun (WGS) entry which is preliminary data.</text>
</comment>
<dbReference type="InterPro" id="IPR023200">
    <property type="entry name" value="RMF_sf"/>
</dbReference>
<dbReference type="Gene3D" id="1.10.10.620">
    <property type="entry name" value="ribosome modulation factor like domain"/>
    <property type="match status" value="1"/>
</dbReference>
<sequence length="101" mass="11935">MKFIFENFLLPALKIQRNLQTTHQFLIKNKDIKLERNLPCLIGIYHGGFVMNIDKLWNQGYRAYLSQETIEHCPYNDKECIINWIKGYLDAANDSYHEVNG</sequence>
<accession>A0A2T3LAB7</accession>
<organism evidence="1 2">
    <name type="scientific">Photobacterium indicum</name>
    <dbReference type="NCBI Taxonomy" id="81447"/>
    <lineage>
        <taxon>Bacteria</taxon>
        <taxon>Pseudomonadati</taxon>
        <taxon>Pseudomonadota</taxon>
        <taxon>Gammaproteobacteria</taxon>
        <taxon>Vibrionales</taxon>
        <taxon>Vibrionaceae</taxon>
        <taxon>Photobacterium</taxon>
    </lineage>
</organism>
<evidence type="ECO:0000313" key="1">
    <source>
        <dbReference type="EMBL" id="PSV48252.1"/>
    </source>
</evidence>
<dbReference type="EMBL" id="PYOC01000002">
    <property type="protein sequence ID" value="PSV48252.1"/>
    <property type="molecule type" value="Genomic_DNA"/>
</dbReference>
<name>A0A2T3LAB7_9GAMM</name>
<keyword evidence="2" id="KW-1185">Reference proteome</keyword>
<gene>
    <name evidence="1" type="ORF">C9J47_06900</name>
</gene>
<evidence type="ECO:0000313" key="2">
    <source>
        <dbReference type="Proteomes" id="UP000241803"/>
    </source>
</evidence>
<proteinExistence type="predicted"/>
<dbReference type="AlphaFoldDB" id="A0A2T3LAB7"/>
<dbReference type="Proteomes" id="UP000241803">
    <property type="component" value="Unassembled WGS sequence"/>
</dbReference>